<keyword evidence="3" id="KW-1185">Reference proteome</keyword>
<evidence type="ECO:0000313" key="3">
    <source>
        <dbReference type="Proteomes" id="UP000277928"/>
    </source>
</evidence>
<name>A0A3P6T221_LITSI</name>
<feature type="signal peptide" evidence="1">
    <location>
        <begin position="1"/>
        <end position="18"/>
    </location>
</feature>
<proteinExistence type="predicted"/>
<evidence type="ECO:0000256" key="1">
    <source>
        <dbReference type="SAM" id="SignalP"/>
    </source>
</evidence>
<accession>A0A3P6T221</accession>
<keyword evidence="1" id="KW-0732">Signal</keyword>
<dbReference type="EMBL" id="UYRX01000102">
    <property type="protein sequence ID" value="VDK73930.1"/>
    <property type="molecule type" value="Genomic_DNA"/>
</dbReference>
<dbReference type="AlphaFoldDB" id="A0A3P6T221"/>
<sequence length="198" mass="23711">MLILRLLFVFHIIPLCQTCLPKSYDQEVDVKSIRLIKTINDLEDLITDLNITNHFYDYYAQKPLKNRACHECPQFKSSNCTVFNKNLRCRKPKIWYQRDGYCLRAESACYRSVQAMQGRLINKTRLDDDYGHSSEDDRVHETYGLHQLHTLTKTVEHFPIRGSRRLIRKRLNCMTDKRWYHRVNDQDIIIRVDQIFCL</sequence>
<protein>
    <submittedName>
        <fullName evidence="2">Uncharacterized protein</fullName>
    </submittedName>
</protein>
<reference evidence="2 3" key="1">
    <citation type="submission" date="2018-08" db="EMBL/GenBank/DDBJ databases">
        <authorList>
            <person name="Laetsch R D."/>
            <person name="Stevens L."/>
            <person name="Kumar S."/>
            <person name="Blaxter L. M."/>
        </authorList>
    </citation>
    <scope>NUCLEOTIDE SEQUENCE [LARGE SCALE GENOMIC DNA]</scope>
</reference>
<organism evidence="2 3">
    <name type="scientific">Litomosoides sigmodontis</name>
    <name type="common">Filarial nematode worm</name>
    <dbReference type="NCBI Taxonomy" id="42156"/>
    <lineage>
        <taxon>Eukaryota</taxon>
        <taxon>Metazoa</taxon>
        <taxon>Ecdysozoa</taxon>
        <taxon>Nematoda</taxon>
        <taxon>Chromadorea</taxon>
        <taxon>Rhabditida</taxon>
        <taxon>Spirurina</taxon>
        <taxon>Spiruromorpha</taxon>
        <taxon>Filarioidea</taxon>
        <taxon>Onchocercidae</taxon>
        <taxon>Litomosoides</taxon>
    </lineage>
</organism>
<dbReference type="OMA" id="CMTDKRW"/>
<dbReference type="Proteomes" id="UP000277928">
    <property type="component" value="Unassembled WGS sequence"/>
</dbReference>
<dbReference type="OrthoDB" id="5837452at2759"/>
<gene>
    <name evidence="2" type="ORF">NLS_LOCUS2290</name>
</gene>
<evidence type="ECO:0000313" key="2">
    <source>
        <dbReference type="EMBL" id="VDK73930.1"/>
    </source>
</evidence>
<feature type="chain" id="PRO_5018329442" evidence="1">
    <location>
        <begin position="19"/>
        <end position="198"/>
    </location>
</feature>